<dbReference type="AlphaFoldDB" id="A0AAE1HYN5"/>
<dbReference type="EMBL" id="JAHWGI010001411">
    <property type="protein sequence ID" value="KAK3930272.1"/>
    <property type="molecule type" value="Genomic_DNA"/>
</dbReference>
<evidence type="ECO:0000313" key="1">
    <source>
        <dbReference type="EMBL" id="KAK3930272.1"/>
    </source>
</evidence>
<sequence>MSEKISVRAVEPVSESIQPRRAPLHLLRPFSAADMPSTAILFLSMTVLVVAALGGPEEPTADKALRLNPKLFHGSDDGRAGVGGECTMEVPVKVVGECVPLGAFSRGCVAGAYMEAFHQDC</sequence>
<reference evidence="1" key="1">
    <citation type="submission" date="2021-07" db="EMBL/GenBank/DDBJ databases">
        <authorList>
            <person name="Catto M.A."/>
            <person name="Jacobson A."/>
            <person name="Kennedy G."/>
            <person name="Labadie P."/>
            <person name="Hunt B.G."/>
            <person name="Srinivasan R."/>
        </authorList>
    </citation>
    <scope>NUCLEOTIDE SEQUENCE</scope>
    <source>
        <strain evidence="1">PL_HMW_Pooled</strain>
        <tissue evidence="1">Head</tissue>
    </source>
</reference>
<dbReference type="Proteomes" id="UP001219518">
    <property type="component" value="Unassembled WGS sequence"/>
</dbReference>
<protein>
    <submittedName>
        <fullName evidence="1">Non-reducing polyketide synthase adrD</fullName>
    </submittedName>
</protein>
<accession>A0AAE1HYN5</accession>
<name>A0AAE1HYN5_9NEOP</name>
<proteinExistence type="predicted"/>
<comment type="caution">
    <text evidence="1">The sequence shown here is derived from an EMBL/GenBank/DDBJ whole genome shotgun (WGS) entry which is preliminary data.</text>
</comment>
<reference evidence="1" key="2">
    <citation type="journal article" date="2023" name="BMC Genomics">
        <title>Pest status, molecular evolution, and epigenetic factors derived from the genome assembly of Frankliniella fusca, a thysanopteran phytovirus vector.</title>
        <authorList>
            <person name="Catto M.A."/>
            <person name="Labadie P.E."/>
            <person name="Jacobson A.L."/>
            <person name="Kennedy G.G."/>
            <person name="Srinivasan R."/>
            <person name="Hunt B.G."/>
        </authorList>
    </citation>
    <scope>NUCLEOTIDE SEQUENCE</scope>
    <source>
        <strain evidence="1">PL_HMW_Pooled</strain>
    </source>
</reference>
<gene>
    <name evidence="1" type="ORF">KUF71_005006</name>
</gene>
<keyword evidence="2" id="KW-1185">Reference proteome</keyword>
<evidence type="ECO:0000313" key="2">
    <source>
        <dbReference type="Proteomes" id="UP001219518"/>
    </source>
</evidence>
<organism evidence="1 2">
    <name type="scientific">Frankliniella fusca</name>
    <dbReference type="NCBI Taxonomy" id="407009"/>
    <lineage>
        <taxon>Eukaryota</taxon>
        <taxon>Metazoa</taxon>
        <taxon>Ecdysozoa</taxon>
        <taxon>Arthropoda</taxon>
        <taxon>Hexapoda</taxon>
        <taxon>Insecta</taxon>
        <taxon>Pterygota</taxon>
        <taxon>Neoptera</taxon>
        <taxon>Paraneoptera</taxon>
        <taxon>Thysanoptera</taxon>
        <taxon>Terebrantia</taxon>
        <taxon>Thripoidea</taxon>
        <taxon>Thripidae</taxon>
        <taxon>Frankliniella</taxon>
    </lineage>
</organism>